<dbReference type="SUPFAM" id="SSF57667">
    <property type="entry name" value="beta-beta-alpha zinc fingers"/>
    <property type="match status" value="1"/>
</dbReference>
<evidence type="ECO:0000259" key="7">
    <source>
        <dbReference type="PROSITE" id="PS50157"/>
    </source>
</evidence>
<feature type="region of interest" description="Disordered" evidence="6">
    <location>
        <begin position="172"/>
        <end position="257"/>
    </location>
</feature>
<dbReference type="OrthoDB" id="3354982at2759"/>
<feature type="compositionally biased region" description="Low complexity" evidence="6">
    <location>
        <begin position="206"/>
        <end position="220"/>
    </location>
</feature>
<dbReference type="HOGENOM" id="CLU_1081909_0_0_1"/>
<dbReference type="Pfam" id="PF00096">
    <property type="entry name" value="zf-C2H2"/>
    <property type="match status" value="1"/>
</dbReference>
<feature type="compositionally biased region" description="Basic and acidic residues" evidence="6">
    <location>
        <begin position="234"/>
        <end position="248"/>
    </location>
</feature>
<evidence type="ECO:0000256" key="6">
    <source>
        <dbReference type="SAM" id="MobiDB-lite"/>
    </source>
</evidence>
<dbReference type="Gene3D" id="3.30.160.60">
    <property type="entry name" value="Classic Zinc Finger"/>
    <property type="match status" value="2"/>
</dbReference>
<evidence type="ECO:0000256" key="2">
    <source>
        <dbReference type="ARBA" id="ARBA00022737"/>
    </source>
</evidence>
<feature type="domain" description="C2H2-type" evidence="7">
    <location>
        <begin position="41"/>
        <end position="68"/>
    </location>
</feature>
<dbReference type="FunFam" id="3.30.160.60:FF:000072">
    <property type="entry name" value="zinc finger protein 143 isoform X1"/>
    <property type="match status" value="1"/>
</dbReference>
<dbReference type="GO" id="GO:0031519">
    <property type="term" value="C:PcG protein complex"/>
    <property type="evidence" value="ECO:0007669"/>
    <property type="project" value="TreeGrafter"/>
</dbReference>
<keyword evidence="9" id="KW-1185">Reference proteome</keyword>
<dbReference type="GO" id="GO:0000978">
    <property type="term" value="F:RNA polymerase II cis-regulatory region sequence-specific DNA binding"/>
    <property type="evidence" value="ECO:0007669"/>
    <property type="project" value="TreeGrafter"/>
</dbReference>
<dbReference type="GO" id="GO:0000785">
    <property type="term" value="C:chromatin"/>
    <property type="evidence" value="ECO:0007669"/>
    <property type="project" value="TreeGrafter"/>
</dbReference>
<evidence type="ECO:0000256" key="1">
    <source>
        <dbReference type="ARBA" id="ARBA00022723"/>
    </source>
</evidence>
<feature type="region of interest" description="Disordered" evidence="6">
    <location>
        <begin position="1"/>
        <end position="33"/>
    </location>
</feature>
<keyword evidence="4" id="KW-0862">Zinc</keyword>
<name>M5G5I5_DACPD</name>
<keyword evidence="2" id="KW-0677">Repeat</keyword>
<keyword evidence="3 5" id="KW-0863">Zinc-finger</keyword>
<dbReference type="GO" id="GO:0008270">
    <property type="term" value="F:zinc ion binding"/>
    <property type="evidence" value="ECO:0007669"/>
    <property type="project" value="UniProtKB-KW"/>
</dbReference>
<dbReference type="SMART" id="SM00355">
    <property type="entry name" value="ZnF_C2H2"/>
    <property type="match status" value="2"/>
</dbReference>
<evidence type="ECO:0000256" key="3">
    <source>
        <dbReference type="ARBA" id="ARBA00022771"/>
    </source>
</evidence>
<dbReference type="PANTHER" id="PTHR14003:SF19">
    <property type="entry name" value="YY2 TRANSCRIPTION FACTOR"/>
    <property type="match status" value="1"/>
</dbReference>
<dbReference type="PANTHER" id="PTHR14003">
    <property type="entry name" value="TRANSCRIPTIONAL REPRESSOR PROTEIN YY"/>
    <property type="match status" value="1"/>
</dbReference>
<dbReference type="PROSITE" id="PS50157">
    <property type="entry name" value="ZINC_FINGER_C2H2_2"/>
    <property type="match status" value="2"/>
</dbReference>
<reference evidence="8 9" key="1">
    <citation type="journal article" date="2012" name="Science">
        <title>The Paleozoic origin of enzymatic lignin decomposition reconstructed from 31 fungal genomes.</title>
        <authorList>
            <person name="Floudas D."/>
            <person name="Binder M."/>
            <person name="Riley R."/>
            <person name="Barry K."/>
            <person name="Blanchette R.A."/>
            <person name="Henrissat B."/>
            <person name="Martinez A.T."/>
            <person name="Otillar R."/>
            <person name="Spatafora J.W."/>
            <person name="Yadav J.S."/>
            <person name="Aerts A."/>
            <person name="Benoit I."/>
            <person name="Boyd A."/>
            <person name="Carlson A."/>
            <person name="Copeland A."/>
            <person name="Coutinho P.M."/>
            <person name="de Vries R.P."/>
            <person name="Ferreira P."/>
            <person name="Findley K."/>
            <person name="Foster B."/>
            <person name="Gaskell J."/>
            <person name="Glotzer D."/>
            <person name="Gorecki P."/>
            <person name="Heitman J."/>
            <person name="Hesse C."/>
            <person name="Hori C."/>
            <person name="Igarashi K."/>
            <person name="Jurgens J.A."/>
            <person name="Kallen N."/>
            <person name="Kersten P."/>
            <person name="Kohler A."/>
            <person name="Kuees U."/>
            <person name="Kumar T.K.A."/>
            <person name="Kuo A."/>
            <person name="LaButti K."/>
            <person name="Larrondo L.F."/>
            <person name="Lindquist E."/>
            <person name="Ling A."/>
            <person name="Lombard V."/>
            <person name="Lucas S."/>
            <person name="Lundell T."/>
            <person name="Martin R."/>
            <person name="McLaughlin D.J."/>
            <person name="Morgenstern I."/>
            <person name="Morin E."/>
            <person name="Murat C."/>
            <person name="Nagy L.G."/>
            <person name="Nolan M."/>
            <person name="Ohm R.A."/>
            <person name="Patyshakuliyeva A."/>
            <person name="Rokas A."/>
            <person name="Ruiz-Duenas F.J."/>
            <person name="Sabat G."/>
            <person name="Salamov A."/>
            <person name="Samejima M."/>
            <person name="Schmutz J."/>
            <person name="Slot J.C."/>
            <person name="St John F."/>
            <person name="Stenlid J."/>
            <person name="Sun H."/>
            <person name="Sun S."/>
            <person name="Syed K."/>
            <person name="Tsang A."/>
            <person name="Wiebenga A."/>
            <person name="Young D."/>
            <person name="Pisabarro A."/>
            <person name="Eastwood D.C."/>
            <person name="Martin F."/>
            <person name="Cullen D."/>
            <person name="Grigoriev I.V."/>
            <person name="Hibbett D.S."/>
        </authorList>
    </citation>
    <scope>NUCLEOTIDE SEQUENCE [LARGE SCALE GENOMIC DNA]</scope>
    <source>
        <strain evidence="8 9">DJM-731 SS1</strain>
    </source>
</reference>
<dbReference type="Proteomes" id="UP000030653">
    <property type="component" value="Unassembled WGS sequence"/>
</dbReference>
<feature type="domain" description="C2H2-type" evidence="7">
    <location>
        <begin position="69"/>
        <end position="98"/>
    </location>
</feature>
<feature type="compositionally biased region" description="Polar residues" evidence="6">
    <location>
        <begin position="15"/>
        <end position="29"/>
    </location>
</feature>
<dbReference type="RefSeq" id="XP_040630379.1">
    <property type="nucleotide sequence ID" value="XM_040772214.1"/>
</dbReference>
<dbReference type="STRING" id="1858805.M5G5I5"/>
<dbReference type="GO" id="GO:0005667">
    <property type="term" value="C:transcription regulator complex"/>
    <property type="evidence" value="ECO:0007669"/>
    <property type="project" value="TreeGrafter"/>
</dbReference>
<proteinExistence type="predicted"/>
<evidence type="ECO:0000256" key="4">
    <source>
        <dbReference type="ARBA" id="ARBA00022833"/>
    </source>
</evidence>
<evidence type="ECO:0000256" key="5">
    <source>
        <dbReference type="PROSITE-ProRule" id="PRU00042"/>
    </source>
</evidence>
<dbReference type="EMBL" id="JH795859">
    <property type="protein sequence ID" value="EJU03485.1"/>
    <property type="molecule type" value="Genomic_DNA"/>
</dbReference>
<evidence type="ECO:0000313" key="8">
    <source>
        <dbReference type="EMBL" id="EJU03485.1"/>
    </source>
</evidence>
<sequence length="257" mass="29201">MSPPSAHAVVHDDSVSPTSASLSPLNSSMHPLEPTSGKRIYRCQECQKVFSTSGHLTRHSKVHTGEKNHICPYPDCQRRCSRRDNLLQHYTMHLTKEERDLPTTYVREALSAMQARMGTYVHPYPRGATAAGPPPQLPPMRVERSLQQHVYPIPTSYPTHRYPEHVAYARHEHHTQRPVLLTSSPSPVKRPLELDMDDDMRRPPSMRRTSSSSSGSTREPITPPMPGAPRMNMTKKEYLPQMPEERRFQVSSVRGTL</sequence>
<dbReference type="AlphaFoldDB" id="M5G5I5"/>
<dbReference type="GeneID" id="63687276"/>
<dbReference type="GO" id="GO:0000981">
    <property type="term" value="F:DNA-binding transcription factor activity, RNA polymerase II-specific"/>
    <property type="evidence" value="ECO:0007669"/>
    <property type="project" value="UniProtKB-ARBA"/>
</dbReference>
<dbReference type="PROSITE" id="PS00028">
    <property type="entry name" value="ZINC_FINGER_C2H2_1"/>
    <property type="match status" value="2"/>
</dbReference>
<dbReference type="InterPro" id="IPR013087">
    <property type="entry name" value="Znf_C2H2_type"/>
</dbReference>
<protein>
    <recommendedName>
        <fullName evidence="7">C2H2-type domain-containing protein</fullName>
    </recommendedName>
</protein>
<organism evidence="8 9">
    <name type="scientific">Dacryopinax primogenitus (strain DJM 731)</name>
    <name type="common">Brown rot fungus</name>
    <dbReference type="NCBI Taxonomy" id="1858805"/>
    <lineage>
        <taxon>Eukaryota</taxon>
        <taxon>Fungi</taxon>
        <taxon>Dikarya</taxon>
        <taxon>Basidiomycota</taxon>
        <taxon>Agaricomycotina</taxon>
        <taxon>Dacrymycetes</taxon>
        <taxon>Dacrymycetales</taxon>
        <taxon>Dacrymycetaceae</taxon>
        <taxon>Dacryopinax</taxon>
    </lineage>
</organism>
<keyword evidence="1" id="KW-0479">Metal-binding</keyword>
<gene>
    <name evidence="8" type="ORF">DACRYDRAFT_21064</name>
</gene>
<evidence type="ECO:0000313" key="9">
    <source>
        <dbReference type="Proteomes" id="UP000030653"/>
    </source>
</evidence>
<accession>M5G5I5</accession>
<dbReference type="InterPro" id="IPR036236">
    <property type="entry name" value="Znf_C2H2_sf"/>
</dbReference>